<evidence type="ECO:0000313" key="2">
    <source>
        <dbReference type="EMBL" id="TVY40271.1"/>
    </source>
</evidence>
<sequence length="120" mass="12178">MSRESEPTPGQNTPPQKDASSPAAPTAESTQAKVISEVNSRLQEAEAAGASATSARQRAESTSDSEEKKKLLQEADTQDRKSKSAIKIAQRLQSGVWQGGASGAGIGAGVGLGLGTVVGS</sequence>
<evidence type="ECO:0000256" key="1">
    <source>
        <dbReference type="SAM" id="MobiDB-lite"/>
    </source>
</evidence>
<comment type="caution">
    <text evidence="2">The sequence shown here is derived from an EMBL/GenBank/DDBJ whole genome shotgun (WGS) entry which is preliminary data.</text>
</comment>
<organism evidence="2 3">
    <name type="scientific">Lachnellula cervina</name>
    <dbReference type="NCBI Taxonomy" id="1316786"/>
    <lineage>
        <taxon>Eukaryota</taxon>
        <taxon>Fungi</taxon>
        <taxon>Dikarya</taxon>
        <taxon>Ascomycota</taxon>
        <taxon>Pezizomycotina</taxon>
        <taxon>Leotiomycetes</taxon>
        <taxon>Helotiales</taxon>
        <taxon>Lachnaceae</taxon>
        <taxon>Lachnellula</taxon>
    </lineage>
</organism>
<dbReference type="OrthoDB" id="3563480at2759"/>
<keyword evidence="3" id="KW-1185">Reference proteome</keyword>
<accession>A0A7D8UK03</accession>
<feature type="non-terminal residue" evidence="2">
    <location>
        <position position="120"/>
    </location>
</feature>
<dbReference type="EMBL" id="QGMG01002090">
    <property type="protein sequence ID" value="TVY40271.1"/>
    <property type="molecule type" value="Genomic_DNA"/>
</dbReference>
<feature type="compositionally biased region" description="Basic and acidic residues" evidence="1">
    <location>
        <begin position="57"/>
        <end position="82"/>
    </location>
</feature>
<name>A0A7D8UK03_9HELO</name>
<feature type="region of interest" description="Disordered" evidence="1">
    <location>
        <begin position="1"/>
        <end position="84"/>
    </location>
</feature>
<protein>
    <submittedName>
        <fullName evidence="2">Uncharacterized protein</fullName>
    </submittedName>
</protein>
<evidence type="ECO:0000313" key="3">
    <source>
        <dbReference type="Proteomes" id="UP000481288"/>
    </source>
</evidence>
<dbReference type="AlphaFoldDB" id="A0A7D8UK03"/>
<reference evidence="2 3" key="1">
    <citation type="submission" date="2018-05" db="EMBL/GenBank/DDBJ databases">
        <title>Whole genome sequencing for identification of molecular markers to develop diagnostic detection tools for the regulated plant pathogen Lachnellula willkommii.</title>
        <authorList>
            <person name="Giroux E."/>
            <person name="Bilodeau G."/>
        </authorList>
    </citation>
    <scope>NUCLEOTIDE SEQUENCE [LARGE SCALE GENOMIC DNA]</scope>
    <source>
        <strain evidence="2 3">CBS 625.97</strain>
    </source>
</reference>
<proteinExistence type="predicted"/>
<gene>
    <name evidence="2" type="ORF">LCER1_G009479</name>
</gene>
<dbReference type="Proteomes" id="UP000481288">
    <property type="component" value="Unassembled WGS sequence"/>
</dbReference>
<feature type="compositionally biased region" description="Low complexity" evidence="1">
    <location>
        <begin position="45"/>
        <end position="56"/>
    </location>
</feature>
<feature type="compositionally biased region" description="Low complexity" evidence="1">
    <location>
        <begin position="19"/>
        <end position="32"/>
    </location>
</feature>